<feature type="region of interest" description="Disordered" evidence="9">
    <location>
        <begin position="122"/>
        <end position="156"/>
    </location>
</feature>
<dbReference type="EMBL" id="BTRK01000004">
    <property type="protein sequence ID" value="GMR46396.1"/>
    <property type="molecule type" value="Genomic_DNA"/>
</dbReference>
<keyword evidence="2" id="KW-0863">Zinc-finger</keyword>
<dbReference type="PRINTS" id="PR00047">
    <property type="entry name" value="STROIDFINGER"/>
</dbReference>
<dbReference type="AlphaFoldDB" id="A0AAN5I000"/>
<dbReference type="InterPro" id="IPR035500">
    <property type="entry name" value="NHR-like_dom_sf"/>
</dbReference>
<protein>
    <recommendedName>
        <fullName evidence="10">Nuclear receptor domain-containing protein</fullName>
    </recommendedName>
</protein>
<organism evidence="11 12">
    <name type="scientific">Pristionchus mayeri</name>
    <dbReference type="NCBI Taxonomy" id="1317129"/>
    <lineage>
        <taxon>Eukaryota</taxon>
        <taxon>Metazoa</taxon>
        <taxon>Ecdysozoa</taxon>
        <taxon>Nematoda</taxon>
        <taxon>Chromadorea</taxon>
        <taxon>Rhabditida</taxon>
        <taxon>Rhabditina</taxon>
        <taxon>Diplogasteromorpha</taxon>
        <taxon>Diplogasteroidea</taxon>
        <taxon>Neodiplogasteridae</taxon>
        <taxon>Pristionchus</taxon>
    </lineage>
</organism>
<comment type="caution">
    <text evidence="11">The sequence shown here is derived from an EMBL/GenBank/DDBJ whole genome shotgun (WGS) entry which is preliminary data.</text>
</comment>
<evidence type="ECO:0000256" key="6">
    <source>
        <dbReference type="ARBA" id="ARBA00023163"/>
    </source>
</evidence>
<dbReference type="SUPFAM" id="SSF57716">
    <property type="entry name" value="Glucocorticoid receptor-like (DNA-binding domain)"/>
    <property type="match status" value="1"/>
</dbReference>
<evidence type="ECO:0000256" key="7">
    <source>
        <dbReference type="ARBA" id="ARBA00023170"/>
    </source>
</evidence>
<keyword evidence="6" id="KW-0804">Transcription</keyword>
<keyword evidence="3" id="KW-0862">Zinc</keyword>
<dbReference type="InterPro" id="IPR001628">
    <property type="entry name" value="Znf_hrmn_rcpt"/>
</dbReference>
<evidence type="ECO:0000256" key="4">
    <source>
        <dbReference type="ARBA" id="ARBA00023015"/>
    </source>
</evidence>
<keyword evidence="4" id="KW-0805">Transcription regulation</keyword>
<gene>
    <name evidence="11" type="ORF">PMAYCL1PPCAC_16591</name>
</gene>
<dbReference type="GO" id="GO:0043565">
    <property type="term" value="F:sequence-specific DNA binding"/>
    <property type="evidence" value="ECO:0007669"/>
    <property type="project" value="InterPro"/>
</dbReference>
<evidence type="ECO:0000313" key="12">
    <source>
        <dbReference type="Proteomes" id="UP001328107"/>
    </source>
</evidence>
<dbReference type="Pfam" id="PF00104">
    <property type="entry name" value="Hormone_recep"/>
    <property type="match status" value="1"/>
</dbReference>
<dbReference type="Pfam" id="PF00105">
    <property type="entry name" value="zf-C4"/>
    <property type="match status" value="1"/>
</dbReference>
<keyword evidence="8" id="KW-0539">Nucleus</keyword>
<dbReference type="GO" id="GO:0005634">
    <property type="term" value="C:nucleus"/>
    <property type="evidence" value="ECO:0007669"/>
    <property type="project" value="TreeGrafter"/>
</dbReference>
<accession>A0AAN5I000</accession>
<sequence>MRGYPTPDDLAIVSYETGLYARDKEDWRTCDSRGLRPLMMDFKPSMELPLSISRSCLVCGAPTTSAHYGVDACRACTVFYRKARKKKPYACRTITRRCIPSKDGTFACKRCRFDRFERILRQSNGRDAEQPSSSSTPHLQIPDDPPSLAVPIDTPRPLQTPTIGRPLLEQCAICYKMLCVVRRNSELNARPNPPHPSKINAGEYEITPSTYTTMNNACRFFVTAILDTSQMLFPELATFTRDEQWTLAVGYYNRIFMLDAVYRAETVFPDDMNKCLGAYTSYMSVDMADQFFDDCPHENSNTAEAKEVLKKFMGTALPSTRKAIHRANLDETEFHAVLILSFWFADCLQMRDEIGQIAERYRQQVLRELQAHYKEDLKLEDYAARIGELFMLIFNFDRSTDVNEQFEIYRLLGVFTDDTFVYRMCSRPAS</sequence>
<reference evidence="12" key="1">
    <citation type="submission" date="2022-10" db="EMBL/GenBank/DDBJ databases">
        <title>Genome assembly of Pristionchus species.</title>
        <authorList>
            <person name="Yoshida K."/>
            <person name="Sommer R.J."/>
        </authorList>
    </citation>
    <scope>NUCLEOTIDE SEQUENCE [LARGE SCALE GENOMIC DNA]</scope>
    <source>
        <strain evidence="12">RS5460</strain>
    </source>
</reference>
<keyword evidence="7" id="KW-0675">Receptor</keyword>
<dbReference type="InterPro" id="IPR013088">
    <property type="entry name" value="Znf_NHR/GATA"/>
</dbReference>
<dbReference type="GO" id="GO:0003700">
    <property type="term" value="F:DNA-binding transcription factor activity"/>
    <property type="evidence" value="ECO:0007669"/>
    <property type="project" value="InterPro"/>
</dbReference>
<dbReference type="Gene3D" id="3.30.50.10">
    <property type="entry name" value="Erythroid Transcription Factor GATA-1, subunit A"/>
    <property type="match status" value="1"/>
</dbReference>
<dbReference type="PROSITE" id="PS51030">
    <property type="entry name" value="NUCLEAR_REC_DBD_2"/>
    <property type="match status" value="1"/>
</dbReference>
<evidence type="ECO:0000256" key="5">
    <source>
        <dbReference type="ARBA" id="ARBA00023125"/>
    </source>
</evidence>
<evidence type="ECO:0000256" key="9">
    <source>
        <dbReference type="SAM" id="MobiDB-lite"/>
    </source>
</evidence>
<proteinExistence type="predicted"/>
<name>A0AAN5I000_9BILA</name>
<dbReference type="SMART" id="SM00430">
    <property type="entry name" value="HOLI"/>
    <property type="match status" value="1"/>
</dbReference>
<evidence type="ECO:0000259" key="10">
    <source>
        <dbReference type="PROSITE" id="PS51030"/>
    </source>
</evidence>
<evidence type="ECO:0000256" key="3">
    <source>
        <dbReference type="ARBA" id="ARBA00022833"/>
    </source>
</evidence>
<dbReference type="PANTHER" id="PTHR46011:SF6">
    <property type="entry name" value="HIGH ZINC ACTIVATED NUCLEAR RECEPTOR PROTEIN"/>
    <property type="match status" value="1"/>
</dbReference>
<evidence type="ECO:0000256" key="1">
    <source>
        <dbReference type="ARBA" id="ARBA00022723"/>
    </source>
</evidence>
<evidence type="ECO:0000256" key="8">
    <source>
        <dbReference type="ARBA" id="ARBA00023242"/>
    </source>
</evidence>
<dbReference type="InterPro" id="IPR000536">
    <property type="entry name" value="Nucl_hrmn_rcpt_lig-bd"/>
</dbReference>
<keyword evidence="5" id="KW-0238">DNA-binding</keyword>
<dbReference type="PANTHER" id="PTHR46011">
    <property type="entry name" value="NUCLEAR HORMONE RECEPTOR FAMILY MEMBER NHR-86-RELATED"/>
    <property type="match status" value="1"/>
</dbReference>
<dbReference type="Gene3D" id="1.10.565.10">
    <property type="entry name" value="Retinoid X Receptor"/>
    <property type="match status" value="1"/>
</dbReference>
<dbReference type="GO" id="GO:0008270">
    <property type="term" value="F:zinc ion binding"/>
    <property type="evidence" value="ECO:0007669"/>
    <property type="project" value="UniProtKB-KW"/>
</dbReference>
<evidence type="ECO:0000313" key="11">
    <source>
        <dbReference type="EMBL" id="GMR46396.1"/>
    </source>
</evidence>
<keyword evidence="12" id="KW-1185">Reference proteome</keyword>
<evidence type="ECO:0000256" key="2">
    <source>
        <dbReference type="ARBA" id="ARBA00022771"/>
    </source>
</evidence>
<feature type="domain" description="Nuclear receptor" evidence="10">
    <location>
        <begin position="53"/>
        <end position="133"/>
    </location>
</feature>
<dbReference type="SUPFAM" id="SSF48508">
    <property type="entry name" value="Nuclear receptor ligand-binding domain"/>
    <property type="match status" value="1"/>
</dbReference>
<dbReference type="SMART" id="SM00399">
    <property type="entry name" value="ZnF_C4"/>
    <property type="match status" value="1"/>
</dbReference>
<dbReference type="Proteomes" id="UP001328107">
    <property type="component" value="Unassembled WGS sequence"/>
</dbReference>
<keyword evidence="1" id="KW-0479">Metal-binding</keyword>